<dbReference type="EMBL" id="GL871111">
    <property type="protein sequence ID" value="EGC34115.1"/>
    <property type="molecule type" value="Genomic_DNA"/>
</dbReference>
<dbReference type="VEuPathDB" id="AmoebaDB:DICPUDRAFT_35595"/>
<dbReference type="SUPFAM" id="SSF52096">
    <property type="entry name" value="ClpP/crotonase"/>
    <property type="match status" value="1"/>
</dbReference>
<dbReference type="Pfam" id="PF00378">
    <property type="entry name" value="ECH_1"/>
    <property type="match status" value="1"/>
</dbReference>
<comment type="similarity">
    <text evidence="1">Belongs to the enoyl-CoA hydratase/isomerase family.</text>
</comment>
<accession>F0ZPK5</accession>
<dbReference type="RefSeq" id="XP_003289361.1">
    <property type="nucleotide sequence ID" value="XM_003289313.1"/>
</dbReference>
<dbReference type="Gene3D" id="3.90.226.10">
    <property type="entry name" value="2-enoyl-CoA Hydratase, Chain A, domain 1"/>
    <property type="match status" value="1"/>
</dbReference>
<dbReference type="NCBIfam" id="NF006108">
    <property type="entry name" value="PRK08259.1"/>
    <property type="match status" value="1"/>
</dbReference>
<dbReference type="PANTHER" id="PTHR43802:SF1">
    <property type="entry name" value="IP11341P-RELATED"/>
    <property type="match status" value="1"/>
</dbReference>
<organism evidence="2 3">
    <name type="scientific">Dictyostelium purpureum</name>
    <name type="common">Slime mold</name>
    <dbReference type="NCBI Taxonomy" id="5786"/>
    <lineage>
        <taxon>Eukaryota</taxon>
        <taxon>Amoebozoa</taxon>
        <taxon>Evosea</taxon>
        <taxon>Eumycetozoa</taxon>
        <taxon>Dictyostelia</taxon>
        <taxon>Dictyosteliales</taxon>
        <taxon>Dictyosteliaceae</taxon>
        <taxon>Dictyostelium</taxon>
    </lineage>
</organism>
<sequence>MKAYTYNNDDSDNLKFKIINNNILIVKINRNNRRNAVDKKTANKLYSIFKEFNKDDKLDVAILYGGKDSFCSGADLKELSNGFENGNKVISPKETDYGPMGCTRLKLDKPVICAISGYCVAGGLELALWCDLRVSSSKSIFGVFCRRWGVPLIDGGTIRLPRLIGHSRAMDLILTGRQVLADEALQIGLVNRVVEVHQVLESSIELAKLISSFPKKCLRRDRLSAIEQWDLDANEALENEYRLGIKSLSEEGQKGSINFKKGQGRHGIFFNNTNNNSNNNTNNLISKL</sequence>
<reference evidence="3" key="1">
    <citation type="journal article" date="2011" name="Genome Biol.">
        <title>Comparative genomics of the social amoebae Dictyostelium discoideum and Dictyostelium purpureum.</title>
        <authorList>
            <consortium name="US DOE Joint Genome Institute (JGI-PGF)"/>
            <person name="Sucgang R."/>
            <person name="Kuo A."/>
            <person name="Tian X."/>
            <person name="Salerno W."/>
            <person name="Parikh A."/>
            <person name="Feasley C.L."/>
            <person name="Dalin E."/>
            <person name="Tu H."/>
            <person name="Huang E."/>
            <person name="Barry K."/>
            <person name="Lindquist E."/>
            <person name="Shapiro H."/>
            <person name="Bruce D."/>
            <person name="Schmutz J."/>
            <person name="Salamov A."/>
            <person name="Fey P."/>
            <person name="Gaudet P."/>
            <person name="Anjard C."/>
            <person name="Babu M.M."/>
            <person name="Basu S."/>
            <person name="Bushmanova Y."/>
            <person name="van der Wel H."/>
            <person name="Katoh-Kurasawa M."/>
            <person name="Dinh C."/>
            <person name="Coutinho P.M."/>
            <person name="Saito T."/>
            <person name="Elias M."/>
            <person name="Schaap P."/>
            <person name="Kay R.R."/>
            <person name="Henrissat B."/>
            <person name="Eichinger L."/>
            <person name="Rivero F."/>
            <person name="Putnam N.H."/>
            <person name="West C.M."/>
            <person name="Loomis W.F."/>
            <person name="Chisholm R.L."/>
            <person name="Shaulsky G."/>
            <person name="Strassmann J.E."/>
            <person name="Queller D.C."/>
            <person name="Kuspa A."/>
            <person name="Grigoriev I.V."/>
        </authorList>
    </citation>
    <scope>NUCLEOTIDE SEQUENCE [LARGE SCALE GENOMIC DNA]</scope>
    <source>
        <strain evidence="3">QSDP1</strain>
    </source>
</reference>
<dbReference type="InterPro" id="IPR029045">
    <property type="entry name" value="ClpP/crotonase-like_dom_sf"/>
</dbReference>
<evidence type="ECO:0008006" key="4">
    <source>
        <dbReference type="Google" id="ProtNLM"/>
    </source>
</evidence>
<dbReference type="Proteomes" id="UP000001064">
    <property type="component" value="Unassembled WGS sequence"/>
</dbReference>
<dbReference type="STRING" id="5786.F0ZPK5"/>
<dbReference type="KEGG" id="dpp:DICPUDRAFT_35595"/>
<gene>
    <name evidence="2" type="ORF">DICPUDRAFT_35595</name>
</gene>
<dbReference type="OrthoDB" id="2018133at2759"/>
<dbReference type="OMA" id="PKTDSWH"/>
<protein>
    <recommendedName>
        <fullName evidence="4">Enoyl-CoA hydratase</fullName>
    </recommendedName>
</protein>
<dbReference type="eggNOG" id="KOG1680">
    <property type="taxonomic scope" value="Eukaryota"/>
</dbReference>
<dbReference type="GeneID" id="10502323"/>
<dbReference type="InterPro" id="IPR001753">
    <property type="entry name" value="Enoyl-CoA_hydra/iso"/>
</dbReference>
<evidence type="ECO:0000313" key="3">
    <source>
        <dbReference type="Proteomes" id="UP000001064"/>
    </source>
</evidence>
<dbReference type="AlphaFoldDB" id="F0ZPK5"/>
<keyword evidence="3" id="KW-1185">Reference proteome</keyword>
<dbReference type="InParanoid" id="F0ZPK5"/>
<proteinExistence type="inferred from homology"/>
<name>F0ZPK5_DICPU</name>
<dbReference type="Gene3D" id="1.10.287.2460">
    <property type="match status" value="1"/>
</dbReference>
<evidence type="ECO:0000313" key="2">
    <source>
        <dbReference type="EMBL" id="EGC34115.1"/>
    </source>
</evidence>
<dbReference type="PANTHER" id="PTHR43802">
    <property type="entry name" value="ENOYL-COA HYDRATASE"/>
    <property type="match status" value="1"/>
</dbReference>
<evidence type="ECO:0000256" key="1">
    <source>
        <dbReference type="ARBA" id="ARBA00005254"/>
    </source>
</evidence>
<dbReference type="CDD" id="cd06558">
    <property type="entry name" value="crotonase-like"/>
    <property type="match status" value="1"/>
</dbReference>